<dbReference type="KEGG" id="sed:SeD_A2749"/>
<sequence length="41" mass="4677">MINGVKMPSLPVNAWPDLKGFKCFVEIEGMGHVPFFFILCY</sequence>
<evidence type="ECO:0000313" key="2">
    <source>
        <dbReference type="Proteomes" id="UP000008322"/>
    </source>
</evidence>
<gene>
    <name evidence="1" type="ordered locus">SeD_A2749</name>
</gene>
<evidence type="ECO:0000313" key="1">
    <source>
        <dbReference type="EMBL" id="ACH76333.1"/>
    </source>
</evidence>
<name>A0A6C6ZZJ8_SALDC</name>
<protein>
    <submittedName>
        <fullName evidence="1">Uncharacterized protein</fullName>
    </submittedName>
</protein>
<organism evidence="1 2">
    <name type="scientific">Salmonella dublin (strain CT_02021853)</name>
    <dbReference type="NCBI Taxonomy" id="439851"/>
    <lineage>
        <taxon>Bacteria</taxon>
        <taxon>Pseudomonadati</taxon>
        <taxon>Pseudomonadota</taxon>
        <taxon>Gammaproteobacteria</taxon>
        <taxon>Enterobacterales</taxon>
        <taxon>Enterobacteriaceae</taxon>
        <taxon>Salmonella</taxon>
    </lineage>
</organism>
<accession>A0A6C6ZZJ8</accession>
<dbReference type="EMBL" id="CP001144">
    <property type="protein sequence ID" value="ACH76333.1"/>
    <property type="molecule type" value="Genomic_DNA"/>
</dbReference>
<proteinExistence type="predicted"/>
<dbReference type="Proteomes" id="UP000008322">
    <property type="component" value="Chromosome"/>
</dbReference>
<reference evidence="1 2" key="1">
    <citation type="journal article" date="2011" name="J. Bacteriol.">
        <title>Comparative genomics of 28 Salmonella enterica isolates: evidence for CRISPR-mediated adaptive sublineage evolution.</title>
        <authorList>
            <person name="Fricke W.F."/>
            <person name="Mammel M.K."/>
            <person name="McDermott P.F."/>
            <person name="Tartera C."/>
            <person name="White D.G."/>
            <person name="Leclerc J.E."/>
            <person name="Ravel J."/>
            <person name="Cebula T.A."/>
        </authorList>
    </citation>
    <scope>NUCLEOTIDE SEQUENCE [LARGE SCALE GENOMIC DNA]</scope>
    <source>
        <strain evidence="1 2">CT_02021853</strain>
    </source>
</reference>
<dbReference type="AlphaFoldDB" id="A0A6C6ZZJ8"/>